<accession>A0AAV4G1H4</accession>
<feature type="domain" description="CUB" evidence="4">
    <location>
        <begin position="414"/>
        <end position="524"/>
    </location>
</feature>
<feature type="domain" description="CUB" evidence="4">
    <location>
        <begin position="527"/>
        <end position="645"/>
    </location>
</feature>
<comment type="caution">
    <text evidence="3">Lacks conserved residue(s) required for the propagation of feature annotation.</text>
</comment>
<feature type="domain" description="CUB" evidence="4">
    <location>
        <begin position="1"/>
        <end position="66"/>
    </location>
</feature>
<dbReference type="InterPro" id="IPR000859">
    <property type="entry name" value="CUB_dom"/>
</dbReference>
<dbReference type="InterPro" id="IPR035914">
    <property type="entry name" value="Sperma_CUB_dom_sf"/>
</dbReference>
<dbReference type="SUPFAM" id="SSF49854">
    <property type="entry name" value="Spermadhesin, CUB domain"/>
    <property type="match status" value="7"/>
</dbReference>
<dbReference type="PROSITE" id="PS01180">
    <property type="entry name" value="CUB"/>
    <property type="match status" value="7"/>
</dbReference>
<feature type="domain" description="CUB" evidence="4">
    <location>
        <begin position="303"/>
        <end position="411"/>
    </location>
</feature>
<evidence type="ECO:0000313" key="6">
    <source>
        <dbReference type="Proteomes" id="UP000762676"/>
    </source>
</evidence>
<dbReference type="FunFam" id="2.60.120.290:FF:000013">
    <property type="entry name" value="Membrane frizzled-related protein"/>
    <property type="match status" value="1"/>
</dbReference>
<dbReference type="Gene3D" id="2.60.120.290">
    <property type="entry name" value="Spermadhesin, CUB domain"/>
    <property type="match status" value="7"/>
</dbReference>
<gene>
    <name evidence="5" type="ORF">ElyMa_005864600</name>
</gene>
<feature type="domain" description="CUB" evidence="4">
    <location>
        <begin position="648"/>
        <end position="714"/>
    </location>
</feature>
<keyword evidence="2" id="KW-1015">Disulfide bond</keyword>
<protein>
    <submittedName>
        <fullName evidence="5">Cubilin</fullName>
    </submittedName>
</protein>
<evidence type="ECO:0000259" key="4">
    <source>
        <dbReference type="PROSITE" id="PS01180"/>
    </source>
</evidence>
<feature type="domain" description="CUB" evidence="4">
    <location>
        <begin position="191"/>
        <end position="300"/>
    </location>
</feature>
<evidence type="ECO:0000313" key="5">
    <source>
        <dbReference type="EMBL" id="GFR79061.1"/>
    </source>
</evidence>
<dbReference type="EMBL" id="BMAT01011789">
    <property type="protein sequence ID" value="GFR79061.1"/>
    <property type="molecule type" value="Genomic_DNA"/>
</dbReference>
<dbReference type="PANTHER" id="PTHR24251">
    <property type="entry name" value="OVOCHYMASE-RELATED"/>
    <property type="match status" value="1"/>
</dbReference>
<dbReference type="Pfam" id="PF00431">
    <property type="entry name" value="CUB"/>
    <property type="match status" value="7"/>
</dbReference>
<evidence type="ECO:0000256" key="1">
    <source>
        <dbReference type="ARBA" id="ARBA00022737"/>
    </source>
</evidence>
<evidence type="ECO:0000256" key="2">
    <source>
        <dbReference type="ARBA" id="ARBA00023157"/>
    </source>
</evidence>
<feature type="domain" description="CUB" evidence="4">
    <location>
        <begin position="69"/>
        <end position="188"/>
    </location>
</feature>
<evidence type="ECO:0000256" key="3">
    <source>
        <dbReference type="PROSITE-ProRule" id="PRU00059"/>
    </source>
</evidence>
<dbReference type="CDD" id="cd00041">
    <property type="entry name" value="CUB"/>
    <property type="match status" value="6"/>
</dbReference>
<dbReference type="SMART" id="SM00042">
    <property type="entry name" value="CUB"/>
    <property type="match status" value="6"/>
</dbReference>
<dbReference type="PANTHER" id="PTHR24251:SF37">
    <property type="entry name" value="CUB DOMAIN-CONTAINING PROTEIN"/>
    <property type="match status" value="1"/>
</dbReference>
<proteinExistence type="predicted"/>
<organism evidence="5 6">
    <name type="scientific">Elysia marginata</name>
    <dbReference type="NCBI Taxonomy" id="1093978"/>
    <lineage>
        <taxon>Eukaryota</taxon>
        <taxon>Metazoa</taxon>
        <taxon>Spiralia</taxon>
        <taxon>Lophotrochozoa</taxon>
        <taxon>Mollusca</taxon>
        <taxon>Gastropoda</taxon>
        <taxon>Heterobranchia</taxon>
        <taxon>Euthyneura</taxon>
        <taxon>Panpulmonata</taxon>
        <taxon>Sacoglossa</taxon>
        <taxon>Placobranchoidea</taxon>
        <taxon>Plakobranchidae</taxon>
        <taxon>Elysia</taxon>
    </lineage>
</organism>
<keyword evidence="1" id="KW-0677">Repeat</keyword>
<keyword evidence="6" id="KW-1185">Reference proteome</keyword>
<name>A0AAV4G1H4_9GAST</name>
<comment type="caution">
    <text evidence="5">The sequence shown here is derived from an EMBL/GenBank/DDBJ whole genome shotgun (WGS) entry which is preliminary data.</text>
</comment>
<reference evidence="5 6" key="1">
    <citation type="journal article" date="2021" name="Elife">
        <title>Chloroplast acquisition without the gene transfer in kleptoplastic sea slugs, Plakobranchus ocellatus.</title>
        <authorList>
            <person name="Maeda T."/>
            <person name="Takahashi S."/>
            <person name="Yoshida T."/>
            <person name="Shimamura S."/>
            <person name="Takaki Y."/>
            <person name="Nagai Y."/>
            <person name="Toyoda A."/>
            <person name="Suzuki Y."/>
            <person name="Arimoto A."/>
            <person name="Ishii H."/>
            <person name="Satoh N."/>
            <person name="Nishiyama T."/>
            <person name="Hasebe M."/>
            <person name="Maruyama T."/>
            <person name="Minagawa J."/>
            <person name="Obokata J."/>
            <person name="Shigenobu S."/>
        </authorList>
    </citation>
    <scope>NUCLEOTIDE SEQUENCE [LARGE SCALE GENOMIC DNA]</scope>
</reference>
<dbReference type="AlphaFoldDB" id="A0AAV4G1H4"/>
<sequence length="714" mass="78787">MERFCKITVWHFQIHDGNSRSADLLARLCGYYPPAPFTASGNVLYLEFNSDHRSTQQGFQAHWSSSQVCGGALVGNQGSLQAPNTTSIGGTDVQSSTNNTSGVQCVWTITADPDTRVNLTISFQSPLYRCQLGMIEIRDGNNRSADFLMRRCGNFNRNIVAKGNSLFIFFLSNMNGSGQSFQAQWSILSECSRSLTGNEGTIQSPGYSGGYYNNARCVWTIATDPGTQITLKISIFDSYGFNCRESFIDIRDGNNSAANLLRRLCSSSYALPITATGNVMFIEYRSVSSSYDFQAHWSTNPGCGQNLAGNEGTVESPYYPQNYYNGAECTWTIRTDPGTQVLLTFYYFRSEYGCSNDYLVVRDGDNSTVLSRSCGSTMPAPIRATGNIMFLEFRSNNRDTSRGFQAQWSTDQGCGEDLTGDEGTILSANITSGNDSNVQCVWTITTDPGTRTVLNISASDQIDWSCRGGVFEIRDGNNRSAPLLRRACRNAIAPLAASGNVLYIFYRSDEYIRNSSFEIKWSTLQGCRQNLIGDEGVLQSPYYPSNFISGVNCVWTITTSPGTQVTLTFSDLRLGTYYNYFCTGTGILIRDGINSSATFLTRICGNEAVAPITATSNVIYISFISSSRYSYNPSQARFQARWSTNPGCRQALNGLGGTFQSPNYPNNYDNNVQCVWTITTFPGTRIMLNFSAFDLQNNSCRDDFLSVSKIKSNA</sequence>
<dbReference type="Proteomes" id="UP000762676">
    <property type="component" value="Unassembled WGS sequence"/>
</dbReference>